<sequence length="112" mass="12213">MIEPGMIPQHLGDFEQLGKDASALRTQAAGIRNESSDIHCRFQAVGAYYKAPEDEQLLSSTQPVADTGDEFAANLETLADALVHVHRRSQAARGPAQAAEGRCVRVRRQRQG</sequence>
<reference evidence="2 3" key="1">
    <citation type="submission" date="2024-09" db="EMBL/GenBank/DDBJ databases">
        <authorList>
            <person name="Sun Q."/>
            <person name="Mori K."/>
        </authorList>
    </citation>
    <scope>NUCLEOTIDE SEQUENCE [LARGE SCALE GENOMIC DNA]</scope>
    <source>
        <strain evidence="2 3">JCM 6917</strain>
    </source>
</reference>
<accession>A0ABV5MV86</accession>
<evidence type="ECO:0000256" key="1">
    <source>
        <dbReference type="SAM" id="MobiDB-lite"/>
    </source>
</evidence>
<dbReference type="Proteomes" id="UP001589709">
    <property type="component" value="Unassembled WGS sequence"/>
</dbReference>
<gene>
    <name evidence="2" type="ORF">ACFF45_04140</name>
</gene>
<feature type="region of interest" description="Disordered" evidence="1">
    <location>
        <begin position="89"/>
        <end position="112"/>
    </location>
</feature>
<evidence type="ECO:0000313" key="2">
    <source>
        <dbReference type="EMBL" id="MFB9461940.1"/>
    </source>
</evidence>
<evidence type="ECO:0000313" key="3">
    <source>
        <dbReference type="Proteomes" id="UP001589709"/>
    </source>
</evidence>
<comment type="caution">
    <text evidence="2">The sequence shown here is derived from an EMBL/GenBank/DDBJ whole genome shotgun (WGS) entry which is preliminary data.</text>
</comment>
<keyword evidence="3" id="KW-1185">Reference proteome</keyword>
<dbReference type="RefSeq" id="WP_381341981.1">
    <property type="nucleotide sequence ID" value="NZ_JBHMCY010000005.1"/>
</dbReference>
<protein>
    <submittedName>
        <fullName evidence="2">Uncharacterized protein</fullName>
    </submittedName>
</protein>
<name>A0ABV5MV86_9ACTN</name>
<proteinExistence type="predicted"/>
<dbReference type="EMBL" id="JBHMCY010000005">
    <property type="protein sequence ID" value="MFB9461940.1"/>
    <property type="molecule type" value="Genomic_DNA"/>
</dbReference>
<organism evidence="2 3">
    <name type="scientific">Streptomyces cinereospinus</name>
    <dbReference type="NCBI Taxonomy" id="285561"/>
    <lineage>
        <taxon>Bacteria</taxon>
        <taxon>Bacillati</taxon>
        <taxon>Actinomycetota</taxon>
        <taxon>Actinomycetes</taxon>
        <taxon>Kitasatosporales</taxon>
        <taxon>Streptomycetaceae</taxon>
        <taxon>Streptomyces</taxon>
    </lineage>
</organism>